<dbReference type="EMBL" id="CACRSK010000003">
    <property type="protein sequence ID" value="VYS98195.1"/>
    <property type="molecule type" value="Genomic_DNA"/>
</dbReference>
<protein>
    <submittedName>
        <fullName evidence="1">Uncharacterized protein</fullName>
    </submittedName>
</protein>
<evidence type="ECO:0000313" key="1">
    <source>
        <dbReference type="EMBL" id="VYS98195.1"/>
    </source>
</evidence>
<name>A0A6N2T2Z7_9BACT</name>
<sequence>MKQETDYISGWEALNIPSENGLIADWHPLYYFNKKQDIKKYSFNEILGNSGIKKDM</sequence>
<proteinExistence type="predicted"/>
<accession>A0A6N2T2Z7</accession>
<dbReference type="AlphaFoldDB" id="A0A6N2T2Z7"/>
<dbReference type="RefSeq" id="WP_421731814.1">
    <property type="nucleotide sequence ID" value="NZ_CACRSK010000003.1"/>
</dbReference>
<gene>
    <name evidence="1" type="ORF">CULFYP111_01115</name>
</gene>
<reference evidence="1" key="1">
    <citation type="submission" date="2019-11" db="EMBL/GenBank/DDBJ databases">
        <authorList>
            <person name="Feng L."/>
        </authorList>
    </citation>
    <scope>NUCLEOTIDE SEQUENCE</scope>
    <source>
        <strain evidence="1">CUreolyticusLFYP111</strain>
    </source>
</reference>
<organism evidence="1">
    <name type="scientific">Campylobacter ureolyticus</name>
    <dbReference type="NCBI Taxonomy" id="827"/>
    <lineage>
        <taxon>Bacteria</taxon>
        <taxon>Pseudomonadati</taxon>
        <taxon>Campylobacterota</taxon>
        <taxon>Epsilonproteobacteria</taxon>
        <taxon>Campylobacterales</taxon>
        <taxon>Campylobacteraceae</taxon>
        <taxon>Campylobacter</taxon>
    </lineage>
</organism>